<comment type="caution">
    <text evidence="1">The sequence shown here is derived from an EMBL/GenBank/DDBJ whole genome shotgun (WGS) entry which is preliminary data.</text>
</comment>
<dbReference type="AlphaFoldDB" id="A0AAV3T641"/>
<dbReference type="Gene3D" id="2.60.120.1140">
    <property type="entry name" value="Protein of unknown function DUF192"/>
    <property type="match status" value="1"/>
</dbReference>
<evidence type="ECO:0000313" key="1">
    <source>
        <dbReference type="EMBL" id="GAA0662657.1"/>
    </source>
</evidence>
<sequence length="116" mass="12649">MQLRHRGADGVETLATRVDVADGLLSRGRGLMFRRSIPDDYALVFEFDEPTARGVHMLFVPFPIDVVWLIDGEVQRVETLSAWTGSAKTRADAFVELPAGAAADVSVGDTVEFVEA</sequence>
<keyword evidence="2" id="KW-1185">Reference proteome</keyword>
<accession>A0AAV3T641</accession>
<gene>
    <name evidence="1" type="ORF">GCM10009020_03970</name>
</gene>
<dbReference type="PANTHER" id="PTHR37953">
    <property type="entry name" value="UPF0127 PROTEIN MJ1496"/>
    <property type="match status" value="1"/>
</dbReference>
<evidence type="ECO:0000313" key="2">
    <source>
        <dbReference type="Proteomes" id="UP001500420"/>
    </source>
</evidence>
<dbReference type="EMBL" id="BAAADV010000001">
    <property type="protein sequence ID" value="GAA0662657.1"/>
    <property type="molecule type" value="Genomic_DNA"/>
</dbReference>
<dbReference type="InterPro" id="IPR038695">
    <property type="entry name" value="Saro_0823-like_sf"/>
</dbReference>
<dbReference type="InterPro" id="IPR003795">
    <property type="entry name" value="DUF192"/>
</dbReference>
<dbReference type="Pfam" id="PF02643">
    <property type="entry name" value="DUF192"/>
    <property type="match status" value="1"/>
</dbReference>
<reference evidence="1 2" key="1">
    <citation type="journal article" date="2019" name="Int. J. Syst. Evol. Microbiol.">
        <title>The Global Catalogue of Microorganisms (GCM) 10K type strain sequencing project: providing services to taxonomists for standard genome sequencing and annotation.</title>
        <authorList>
            <consortium name="The Broad Institute Genomics Platform"/>
            <consortium name="The Broad Institute Genome Sequencing Center for Infectious Disease"/>
            <person name="Wu L."/>
            <person name="Ma J."/>
        </authorList>
    </citation>
    <scope>NUCLEOTIDE SEQUENCE [LARGE SCALE GENOMIC DNA]</scope>
    <source>
        <strain evidence="1 2">JCM 16328</strain>
    </source>
</reference>
<name>A0AAV3T641_9EURY</name>
<proteinExistence type="predicted"/>
<dbReference type="PANTHER" id="PTHR37953:SF1">
    <property type="entry name" value="UPF0127 PROTEIN MJ1496"/>
    <property type="match status" value="1"/>
</dbReference>
<protein>
    <submittedName>
        <fullName evidence="1">DUF192 domain-containing protein</fullName>
    </submittedName>
</protein>
<dbReference type="RefSeq" id="WP_343772158.1">
    <property type="nucleotide sequence ID" value="NZ_BAAADV010000001.1"/>
</dbReference>
<dbReference type="Proteomes" id="UP001500420">
    <property type="component" value="Unassembled WGS sequence"/>
</dbReference>
<organism evidence="1 2">
    <name type="scientific">Natronoarchaeum mannanilyticum</name>
    <dbReference type="NCBI Taxonomy" id="926360"/>
    <lineage>
        <taxon>Archaea</taxon>
        <taxon>Methanobacteriati</taxon>
        <taxon>Methanobacteriota</taxon>
        <taxon>Stenosarchaea group</taxon>
        <taxon>Halobacteria</taxon>
        <taxon>Halobacteriales</taxon>
        <taxon>Natronoarchaeaceae</taxon>
    </lineage>
</organism>